<evidence type="ECO:0000256" key="1">
    <source>
        <dbReference type="SAM" id="SignalP"/>
    </source>
</evidence>
<name>A0A9P5ZA79_9AGAR</name>
<protein>
    <submittedName>
        <fullName evidence="2">Uncharacterized protein</fullName>
    </submittedName>
</protein>
<organism evidence="2 3">
    <name type="scientific">Pholiota conissans</name>
    <dbReference type="NCBI Taxonomy" id="109636"/>
    <lineage>
        <taxon>Eukaryota</taxon>
        <taxon>Fungi</taxon>
        <taxon>Dikarya</taxon>
        <taxon>Basidiomycota</taxon>
        <taxon>Agaricomycotina</taxon>
        <taxon>Agaricomycetes</taxon>
        <taxon>Agaricomycetidae</taxon>
        <taxon>Agaricales</taxon>
        <taxon>Agaricineae</taxon>
        <taxon>Strophariaceae</taxon>
        <taxon>Pholiota</taxon>
    </lineage>
</organism>
<gene>
    <name evidence="2" type="ORF">BDN70DRAFT_919205</name>
</gene>
<reference evidence="2" key="1">
    <citation type="submission" date="2020-11" db="EMBL/GenBank/DDBJ databases">
        <authorList>
            <consortium name="DOE Joint Genome Institute"/>
            <person name="Ahrendt S."/>
            <person name="Riley R."/>
            <person name="Andreopoulos W."/>
            <person name="Labutti K."/>
            <person name="Pangilinan J."/>
            <person name="Ruiz-Duenas F.J."/>
            <person name="Barrasa J.M."/>
            <person name="Sanchez-Garcia M."/>
            <person name="Camarero S."/>
            <person name="Miyauchi S."/>
            <person name="Serrano A."/>
            <person name="Linde D."/>
            <person name="Babiker R."/>
            <person name="Drula E."/>
            <person name="Ayuso-Fernandez I."/>
            <person name="Pacheco R."/>
            <person name="Padilla G."/>
            <person name="Ferreira P."/>
            <person name="Barriuso J."/>
            <person name="Kellner H."/>
            <person name="Castanera R."/>
            <person name="Alfaro M."/>
            <person name="Ramirez L."/>
            <person name="Pisabarro A.G."/>
            <person name="Kuo A."/>
            <person name="Tritt A."/>
            <person name="Lipzen A."/>
            <person name="He G."/>
            <person name="Yan M."/>
            <person name="Ng V."/>
            <person name="Cullen D."/>
            <person name="Martin F."/>
            <person name="Rosso M.-N."/>
            <person name="Henrissat B."/>
            <person name="Hibbett D."/>
            <person name="Martinez A.T."/>
            <person name="Grigoriev I.V."/>
        </authorList>
    </citation>
    <scope>NUCLEOTIDE SEQUENCE</scope>
    <source>
        <strain evidence="2">CIRM-BRFM 674</strain>
    </source>
</reference>
<dbReference type="OrthoDB" id="3241054at2759"/>
<keyword evidence="3" id="KW-1185">Reference proteome</keyword>
<accession>A0A9P5ZA79</accession>
<sequence>MFSKVFTSAALVLALALQASAHAAVAPALGVAGTLKRANVQRPSTKKPCGRVNIASTIDSSSAITASAAGTFTAVATNFNAGADGSRSFTANVDATGTGTNFVAAQVTTNGDAAPTSVGSQTLSVSLPAGTKCTGGTSGNVCLVQFVSTAGFGNCVAVTQGAAAAAAAAPAAAATKKKAARAGTLAARALMAELASEIEARAEETVEIVKRGVASWLFA</sequence>
<proteinExistence type="predicted"/>
<feature type="chain" id="PRO_5040464300" evidence="1">
    <location>
        <begin position="24"/>
        <end position="219"/>
    </location>
</feature>
<dbReference type="PANTHER" id="PTHR34618:SF1">
    <property type="entry name" value="SECRETED PROTEIN"/>
    <property type="match status" value="1"/>
</dbReference>
<feature type="signal peptide" evidence="1">
    <location>
        <begin position="1"/>
        <end position="23"/>
    </location>
</feature>
<dbReference type="PANTHER" id="PTHR34618">
    <property type="entry name" value="SURFACE PROTEIN MAS1, PUTATIVE-RELATED"/>
    <property type="match status" value="1"/>
</dbReference>
<keyword evidence="1" id="KW-0732">Signal</keyword>
<dbReference type="AlphaFoldDB" id="A0A9P5ZA79"/>
<dbReference type="Pfam" id="PF11327">
    <property type="entry name" value="Egh16-like"/>
    <property type="match status" value="1"/>
</dbReference>
<evidence type="ECO:0000313" key="2">
    <source>
        <dbReference type="EMBL" id="KAF9482281.1"/>
    </source>
</evidence>
<dbReference type="InterPro" id="IPR021476">
    <property type="entry name" value="Egh16-like"/>
</dbReference>
<dbReference type="EMBL" id="MU155167">
    <property type="protein sequence ID" value="KAF9482281.1"/>
    <property type="molecule type" value="Genomic_DNA"/>
</dbReference>
<comment type="caution">
    <text evidence="2">The sequence shown here is derived from an EMBL/GenBank/DDBJ whole genome shotgun (WGS) entry which is preliminary data.</text>
</comment>
<dbReference type="Proteomes" id="UP000807469">
    <property type="component" value="Unassembled WGS sequence"/>
</dbReference>
<evidence type="ECO:0000313" key="3">
    <source>
        <dbReference type="Proteomes" id="UP000807469"/>
    </source>
</evidence>